<evidence type="ECO:0000256" key="8">
    <source>
        <dbReference type="ARBA" id="ARBA00023002"/>
    </source>
</evidence>
<keyword evidence="4 10" id="KW-0808">Transferase</keyword>
<comment type="similarity">
    <text evidence="10">In the N-terminal section; belongs to the methyltransferase superfamily. tRNA (mnm(5)s(2)U34)-methyltransferase family.</text>
</comment>
<dbReference type="InterPro" id="IPR029063">
    <property type="entry name" value="SAM-dependent_MTases_sf"/>
</dbReference>
<feature type="region of interest" description="tRNA (mnm(5)s(2)U34)-methyltransferase" evidence="10">
    <location>
        <begin position="1"/>
        <end position="237"/>
    </location>
</feature>
<comment type="cofactor">
    <cofactor evidence="10">
        <name>FAD</name>
        <dbReference type="ChEBI" id="CHEBI:57692"/>
    </cofactor>
</comment>
<dbReference type="Pfam" id="PF01266">
    <property type="entry name" value="DAO"/>
    <property type="match status" value="1"/>
</dbReference>
<keyword evidence="2 10" id="KW-0489">Methyltransferase</keyword>
<dbReference type="InterPro" id="IPR006076">
    <property type="entry name" value="FAD-dep_OxRdtase"/>
</dbReference>
<comment type="function">
    <text evidence="10">Catalyzes the last two steps in the biosynthesis of 5-methylaminomethyl-2-thiouridine (mnm(5)s(2)U) at the wobble position (U34) in tRNA. Catalyzes the FAD-dependent demodification of cmnm(5)s(2)U34 to nm(5)s(2)U34, followed by the transfer of a methyl group from S-adenosyl-L-methionine to nm(5)s(2)U34, to form mnm(5)s(2)U34.</text>
</comment>
<evidence type="ECO:0000256" key="3">
    <source>
        <dbReference type="ARBA" id="ARBA00022630"/>
    </source>
</evidence>
<sequence>MIRHAKIEFNESGTPVAQDFDDVYFSNDNGLLESDYVFFQQNNIAARWQNHPRRHFVIAETGFGTGLNFLNTWQRFNQDDDKSVEQLHFISFEKFPLEQTALQQALLAWPELTELSEQLIAKYPVAMAGCHRLEFEQGRVILDLWFGDIQDTLPQLCYSESGIVDAWYLDGFAPSKNPDMWQQSLFDGMANLGRENCTFATFTAAGFVRRGLSDAGFTTKKVKGYGRKREMVVGTLDTANHNTTQPAYYKREPQQLTKVAIIGGGIASATLAYSFSKRGITTEVFCKDDTFAQGASHNHQGAVYPNLQADFNSSSEFFAHSFYYAKRLYQQVHHEGHHYPHDWCGVLLHGVTDSKVEIQTRLAQKGNWPTSLIRGVNTDEANKISGIESNYSGLFIEPAGWVNPPALVHALFAASQSKTKHKVHFNSEVCDIVETHTGYQLHDENQNSLGEFSHVIITCGELTARFSQMQALPFKPVRGQVTRVAANNLSQQLNTVLCHKGYFTPQLDNTHCMGATFEKNTLCRKISEEDNHINLNQLTSFYPEQLGITADSMLDAKAAIRCTTPDHQPIVGEAVCEETLINNFAPLRKGQQYDFGDTENPYHSIYVFSGLGARGLCTAPLAAEMLVAELCDEPLPVPTHISEMLHPNRFIIRDLKRNKR</sequence>
<accession>A0A0A7EIR4</accession>
<dbReference type="KEGG" id="pseo:OM33_13055"/>
<evidence type="ECO:0000256" key="1">
    <source>
        <dbReference type="ARBA" id="ARBA00022490"/>
    </source>
</evidence>
<feature type="region of interest" description="FAD-dependent cmnm(5)s(2)U34 oxidoreductase" evidence="10">
    <location>
        <begin position="262"/>
        <end position="660"/>
    </location>
</feature>
<dbReference type="InterPro" id="IPR008471">
    <property type="entry name" value="MnmC-like_methylTransf"/>
</dbReference>
<evidence type="ECO:0000256" key="5">
    <source>
        <dbReference type="ARBA" id="ARBA00022691"/>
    </source>
</evidence>
<dbReference type="RefSeq" id="WP_038642329.1">
    <property type="nucleotide sequence ID" value="NZ_CP009888.1"/>
</dbReference>
<evidence type="ECO:0000313" key="14">
    <source>
        <dbReference type="Proteomes" id="UP000030341"/>
    </source>
</evidence>
<dbReference type="EMBL" id="CP009888">
    <property type="protein sequence ID" value="AIY65951.1"/>
    <property type="molecule type" value="Genomic_DNA"/>
</dbReference>
<dbReference type="STRING" id="1348114.OM33_13055"/>
<organism evidence="13 14">
    <name type="scientific">Pseudoalteromonas piratica</name>
    <dbReference type="NCBI Taxonomy" id="1348114"/>
    <lineage>
        <taxon>Bacteria</taxon>
        <taxon>Pseudomonadati</taxon>
        <taxon>Pseudomonadota</taxon>
        <taxon>Gammaproteobacteria</taxon>
        <taxon>Alteromonadales</taxon>
        <taxon>Pseudoalteromonadaceae</taxon>
        <taxon>Pseudoalteromonas</taxon>
    </lineage>
</organism>
<evidence type="ECO:0000256" key="7">
    <source>
        <dbReference type="ARBA" id="ARBA00022827"/>
    </source>
</evidence>
<comment type="catalytic activity">
    <reaction evidence="10">
        <text>5-aminomethyl-2-thiouridine(34) in tRNA + S-adenosyl-L-methionine = 5-methylaminomethyl-2-thiouridine(34) in tRNA + S-adenosyl-L-homocysteine + H(+)</text>
        <dbReference type="Rhea" id="RHEA:19569"/>
        <dbReference type="Rhea" id="RHEA-COMP:10195"/>
        <dbReference type="Rhea" id="RHEA-COMP:10197"/>
        <dbReference type="ChEBI" id="CHEBI:15378"/>
        <dbReference type="ChEBI" id="CHEBI:57856"/>
        <dbReference type="ChEBI" id="CHEBI:59789"/>
        <dbReference type="ChEBI" id="CHEBI:74454"/>
        <dbReference type="ChEBI" id="CHEBI:74455"/>
        <dbReference type="EC" id="2.1.1.61"/>
    </reaction>
</comment>
<comment type="similarity">
    <text evidence="10">In the C-terminal section; belongs to the DAO family.</text>
</comment>
<reference evidence="13 14" key="1">
    <citation type="submission" date="2014-11" db="EMBL/GenBank/DDBJ databases">
        <title>Complete Genome Sequence of Pseudoalteromonas sp. Strain OCN003 Isolated from Kaneohe Bay, Oahu, Hawaii.</title>
        <authorList>
            <person name="Beurmann S."/>
            <person name="Videau P."/>
            <person name="Ushijima B."/>
            <person name="Smith A.M."/>
            <person name="Aeby G.S."/>
            <person name="Callahan S.M."/>
            <person name="Belcaid M."/>
        </authorList>
    </citation>
    <scope>NUCLEOTIDE SEQUENCE [LARGE SCALE GENOMIC DNA]</scope>
    <source>
        <strain evidence="13 14">OCN003</strain>
    </source>
</reference>
<dbReference type="GO" id="GO:0004808">
    <property type="term" value="F:tRNA (5-methylaminomethyl-2-thiouridylate)(34)-methyltransferase activity"/>
    <property type="evidence" value="ECO:0007669"/>
    <property type="project" value="UniProtKB-EC"/>
</dbReference>
<keyword evidence="6 10" id="KW-0819">tRNA processing</keyword>
<name>A0A0A7EIR4_9GAMM</name>
<keyword evidence="3 10" id="KW-0285">Flavoprotein</keyword>
<dbReference type="eggNOG" id="COG0665">
    <property type="taxonomic scope" value="Bacteria"/>
</dbReference>
<dbReference type="GO" id="GO:0050660">
    <property type="term" value="F:flavin adenine dinucleotide binding"/>
    <property type="evidence" value="ECO:0007669"/>
    <property type="project" value="UniProtKB-UniRule"/>
</dbReference>
<keyword evidence="5 10" id="KW-0949">S-adenosyl-L-methionine</keyword>
<evidence type="ECO:0000256" key="2">
    <source>
        <dbReference type="ARBA" id="ARBA00022603"/>
    </source>
</evidence>
<dbReference type="SUPFAM" id="SSF51905">
    <property type="entry name" value="FAD/NAD(P)-binding domain"/>
    <property type="match status" value="1"/>
</dbReference>
<evidence type="ECO:0000256" key="10">
    <source>
        <dbReference type="HAMAP-Rule" id="MF_01102"/>
    </source>
</evidence>
<dbReference type="HOGENOM" id="CLU_022427_2_1_6"/>
<feature type="domain" description="FAD dependent oxidoreductase" evidence="11">
    <location>
        <begin position="258"/>
        <end position="627"/>
    </location>
</feature>
<feature type="domain" description="MnmC-like methyltransferase" evidence="12">
    <location>
        <begin position="110"/>
        <end position="236"/>
    </location>
</feature>
<dbReference type="NCBIfam" id="NF002481">
    <property type="entry name" value="PRK01747.1-2"/>
    <property type="match status" value="1"/>
</dbReference>
<gene>
    <name evidence="10" type="primary">mnmC</name>
    <name evidence="13" type="ORF">OM33_13055</name>
</gene>
<dbReference type="EC" id="1.5.-.-" evidence="10"/>
<protein>
    <recommendedName>
        <fullName evidence="10">tRNA 5-methylaminomethyl-2-thiouridine biosynthesis bifunctional protein MnmC</fullName>
        <shortName evidence="10">tRNA mnm(5)s(2)U biosynthesis bifunctional protein</shortName>
    </recommendedName>
    <domain>
        <recommendedName>
            <fullName evidence="10">tRNA (mnm(5)s(2)U34)-methyltransferase</fullName>
            <ecNumber evidence="10">2.1.1.61</ecNumber>
        </recommendedName>
    </domain>
    <domain>
        <recommendedName>
            <fullName evidence="10">FAD-dependent cmnm(5)s(2)U34 oxidoreductase</fullName>
            <ecNumber evidence="10">1.5.-.-</ecNumber>
        </recommendedName>
    </domain>
</protein>
<comment type="subcellular location">
    <subcellularLocation>
        <location evidence="10">Cytoplasm</location>
    </subcellularLocation>
</comment>
<dbReference type="GO" id="GO:0005737">
    <property type="term" value="C:cytoplasm"/>
    <property type="evidence" value="ECO:0007669"/>
    <property type="project" value="UniProtKB-SubCell"/>
</dbReference>
<keyword evidence="7 10" id="KW-0274">FAD</keyword>
<proteinExistence type="inferred from homology"/>
<evidence type="ECO:0000259" key="11">
    <source>
        <dbReference type="Pfam" id="PF01266"/>
    </source>
</evidence>
<evidence type="ECO:0000259" key="12">
    <source>
        <dbReference type="Pfam" id="PF05430"/>
    </source>
</evidence>
<dbReference type="HAMAP" id="MF_01102">
    <property type="entry name" value="MnmC"/>
    <property type="match status" value="1"/>
</dbReference>
<keyword evidence="8 10" id="KW-0560">Oxidoreductase</keyword>
<dbReference type="FunFam" id="3.40.50.150:FF:000107">
    <property type="entry name" value="tRNA 5-methylaminomethyl-2-thiouridine biosynthesis bifunctional protein MnmC"/>
    <property type="match status" value="1"/>
</dbReference>
<keyword evidence="1 10" id="KW-0963">Cytoplasm</keyword>
<dbReference type="Gene3D" id="3.30.9.10">
    <property type="entry name" value="D-Amino Acid Oxidase, subunit A, domain 2"/>
    <property type="match status" value="1"/>
</dbReference>
<dbReference type="GO" id="GO:0002097">
    <property type="term" value="P:tRNA wobble base modification"/>
    <property type="evidence" value="ECO:0007669"/>
    <property type="project" value="UniProtKB-UniRule"/>
</dbReference>
<keyword evidence="14" id="KW-1185">Reference proteome</keyword>
<dbReference type="InterPro" id="IPR036188">
    <property type="entry name" value="FAD/NAD-bd_sf"/>
</dbReference>
<dbReference type="Proteomes" id="UP000030341">
    <property type="component" value="Chromosome 1"/>
</dbReference>
<dbReference type="Gene3D" id="3.50.50.60">
    <property type="entry name" value="FAD/NAD(P)-binding domain"/>
    <property type="match status" value="1"/>
</dbReference>
<dbReference type="Gene3D" id="3.40.50.150">
    <property type="entry name" value="Vaccinia Virus protein VP39"/>
    <property type="match status" value="1"/>
</dbReference>
<dbReference type="InterPro" id="IPR017610">
    <property type="entry name" value="tRNA_S-uridine_synth_MnmC_C"/>
</dbReference>
<keyword evidence="9 10" id="KW-0511">Multifunctional enzyme</keyword>
<dbReference type="PANTHER" id="PTHR13847:SF283">
    <property type="entry name" value="TRNA 5-METHYLAMINOMETHYL-2-THIOURIDINE BIOSYNTHESIS BIFUNCTIONAL PROTEIN MNMC"/>
    <property type="match status" value="1"/>
</dbReference>
<evidence type="ECO:0000256" key="4">
    <source>
        <dbReference type="ARBA" id="ARBA00022679"/>
    </source>
</evidence>
<dbReference type="InterPro" id="IPR047785">
    <property type="entry name" value="tRNA_MNMC2"/>
</dbReference>
<dbReference type="Pfam" id="PF05430">
    <property type="entry name" value="Methyltransf_30"/>
    <property type="match status" value="1"/>
</dbReference>
<dbReference type="eggNOG" id="COG4121">
    <property type="taxonomic scope" value="Bacteria"/>
</dbReference>
<dbReference type="OrthoDB" id="9786494at2"/>
<dbReference type="GO" id="GO:0032259">
    <property type="term" value="P:methylation"/>
    <property type="evidence" value="ECO:0007669"/>
    <property type="project" value="UniProtKB-KW"/>
</dbReference>
<dbReference type="InterPro" id="IPR023032">
    <property type="entry name" value="tRNA_MAMT_biosynth_bifunc_MnmC"/>
</dbReference>
<dbReference type="NCBIfam" id="TIGR03197">
    <property type="entry name" value="MnmC_Cterm"/>
    <property type="match status" value="1"/>
</dbReference>
<evidence type="ECO:0000256" key="9">
    <source>
        <dbReference type="ARBA" id="ARBA00023268"/>
    </source>
</evidence>
<dbReference type="PANTHER" id="PTHR13847">
    <property type="entry name" value="SARCOSINE DEHYDROGENASE-RELATED"/>
    <property type="match status" value="1"/>
</dbReference>
<dbReference type="NCBIfam" id="NF033855">
    <property type="entry name" value="tRNA_MNMC2"/>
    <property type="match status" value="1"/>
</dbReference>
<evidence type="ECO:0000313" key="13">
    <source>
        <dbReference type="EMBL" id="AIY65951.1"/>
    </source>
</evidence>
<dbReference type="GO" id="GO:0016645">
    <property type="term" value="F:oxidoreductase activity, acting on the CH-NH group of donors"/>
    <property type="evidence" value="ECO:0007669"/>
    <property type="project" value="InterPro"/>
</dbReference>
<evidence type="ECO:0000256" key="6">
    <source>
        <dbReference type="ARBA" id="ARBA00022694"/>
    </source>
</evidence>
<dbReference type="AlphaFoldDB" id="A0A0A7EIR4"/>
<dbReference type="EC" id="2.1.1.61" evidence="10"/>